<evidence type="ECO:0000256" key="5">
    <source>
        <dbReference type="ARBA" id="ARBA00022801"/>
    </source>
</evidence>
<evidence type="ECO:0000313" key="11">
    <source>
        <dbReference type="Proteomes" id="UP000247498"/>
    </source>
</evidence>
<dbReference type="EC" id="3.4.19.12" evidence="8"/>
<dbReference type="CDD" id="cd09616">
    <property type="entry name" value="Peptidase_C12_UCH_L1_L3"/>
    <property type="match status" value="1"/>
</dbReference>
<keyword evidence="6 7" id="KW-0788">Thiol protease</keyword>
<dbReference type="FunFam" id="3.40.532.10:FF:000006">
    <property type="entry name" value="Ubiquitin carboxyl-terminal hydrolase"/>
    <property type="match status" value="1"/>
</dbReference>
<dbReference type="GO" id="GO:0016579">
    <property type="term" value="P:protein deubiquitination"/>
    <property type="evidence" value="ECO:0007669"/>
    <property type="project" value="TreeGrafter"/>
</dbReference>
<keyword evidence="5 7" id="KW-0378">Hydrolase</keyword>
<evidence type="ECO:0000256" key="4">
    <source>
        <dbReference type="ARBA" id="ARBA00022786"/>
    </source>
</evidence>
<feature type="active site" description="Proton donor" evidence="7">
    <location>
        <position position="175"/>
    </location>
</feature>
<evidence type="ECO:0000256" key="8">
    <source>
        <dbReference type="RuleBase" id="RU361215"/>
    </source>
</evidence>
<dbReference type="STRING" id="307507.A0A2V0P160"/>
<sequence length="238" mass="25151">MTKKWLPLESNPEVMTEFAARIGLDTSKHAFYDVFGLDEELLAMVPQPVVAVLLLYPITAETEAAAKEADGRIAAAGPSAPRPPPVYFMKQTIGNACGTIAMLHAFGNSLGTVELADGSFLRRFFDATEAMTPEARGAYLEAPPSGAPDIEEAHQAAGERGDTAPPQPEEDVDLHFVAFVNAGGQLVELDGRRGGPVAHGPTSADGLLADAAAVVRREFMEKSSSIAFNLICLSKAEG</sequence>
<dbReference type="InterPro" id="IPR038765">
    <property type="entry name" value="Papain-like_cys_pep_sf"/>
</dbReference>
<evidence type="ECO:0000256" key="2">
    <source>
        <dbReference type="ARBA" id="ARBA00009326"/>
    </source>
</evidence>
<dbReference type="EMBL" id="BDRX01000025">
    <property type="protein sequence ID" value="GBF91570.1"/>
    <property type="molecule type" value="Genomic_DNA"/>
</dbReference>
<dbReference type="PRINTS" id="PR00707">
    <property type="entry name" value="UBCTHYDRLASE"/>
</dbReference>
<dbReference type="OrthoDB" id="427186at2759"/>
<evidence type="ECO:0000256" key="1">
    <source>
        <dbReference type="ARBA" id="ARBA00000707"/>
    </source>
</evidence>
<dbReference type="PANTHER" id="PTHR10589:SF17">
    <property type="entry name" value="UBIQUITIN CARBOXYL-TERMINAL HYDROLASE"/>
    <property type="match status" value="1"/>
</dbReference>
<reference evidence="10 11" key="1">
    <citation type="journal article" date="2018" name="Sci. Rep.">
        <title>Raphidocelis subcapitata (=Pseudokirchneriella subcapitata) provides an insight into genome evolution and environmental adaptations in the Sphaeropleales.</title>
        <authorList>
            <person name="Suzuki S."/>
            <person name="Yamaguchi H."/>
            <person name="Nakajima N."/>
            <person name="Kawachi M."/>
        </authorList>
    </citation>
    <scope>NUCLEOTIDE SEQUENCE [LARGE SCALE GENOMIC DNA]</scope>
    <source>
        <strain evidence="10 11">NIES-35</strain>
    </source>
</reference>
<dbReference type="GO" id="GO:0005737">
    <property type="term" value="C:cytoplasm"/>
    <property type="evidence" value="ECO:0007669"/>
    <property type="project" value="TreeGrafter"/>
</dbReference>
<name>A0A2V0P160_9CHLO</name>
<evidence type="ECO:0000256" key="6">
    <source>
        <dbReference type="ARBA" id="ARBA00022807"/>
    </source>
</evidence>
<feature type="domain" description="UCH catalytic" evidence="9">
    <location>
        <begin position="4"/>
        <end position="235"/>
    </location>
</feature>
<dbReference type="Pfam" id="PF01088">
    <property type="entry name" value="Peptidase_C12"/>
    <property type="match status" value="1"/>
</dbReference>
<evidence type="ECO:0000259" key="9">
    <source>
        <dbReference type="PROSITE" id="PS52048"/>
    </source>
</evidence>
<dbReference type="Proteomes" id="UP000247498">
    <property type="component" value="Unassembled WGS sequence"/>
</dbReference>
<keyword evidence="4 7" id="KW-0833">Ubl conjugation pathway</keyword>
<protein>
    <recommendedName>
        <fullName evidence="8">Ubiquitin carboxyl-terminal hydrolase</fullName>
        <ecNumber evidence="8">3.4.19.12</ecNumber>
    </recommendedName>
</protein>
<keyword evidence="3 7" id="KW-0645">Protease</keyword>
<dbReference type="PANTHER" id="PTHR10589">
    <property type="entry name" value="UBIQUITIN CARBOXYL-TERMINAL HYDROLASE"/>
    <property type="match status" value="1"/>
</dbReference>
<dbReference type="InterPro" id="IPR036959">
    <property type="entry name" value="Peptidase_C12_UCH_sf"/>
</dbReference>
<dbReference type="GO" id="GO:0004843">
    <property type="term" value="F:cysteine-type deubiquitinase activity"/>
    <property type="evidence" value="ECO:0007669"/>
    <property type="project" value="UniProtKB-UniRule"/>
</dbReference>
<dbReference type="InterPro" id="IPR001578">
    <property type="entry name" value="Peptidase_C12_UCH"/>
</dbReference>
<evidence type="ECO:0000256" key="7">
    <source>
        <dbReference type="PROSITE-ProRule" id="PRU01393"/>
    </source>
</evidence>
<keyword evidence="11" id="KW-1185">Reference proteome</keyword>
<feature type="active site" description="Nucleophile" evidence="7">
    <location>
        <position position="97"/>
    </location>
</feature>
<comment type="similarity">
    <text evidence="2 7 8">Belongs to the peptidase C12 family.</text>
</comment>
<accession>A0A2V0P160</accession>
<feature type="site" description="Transition state stabilizer" evidence="7">
    <location>
        <position position="91"/>
    </location>
</feature>
<dbReference type="AlphaFoldDB" id="A0A2V0P160"/>
<dbReference type="InParanoid" id="A0A2V0P160"/>
<feature type="site" description="Important for enzyme activity" evidence="7">
    <location>
        <position position="190"/>
    </location>
</feature>
<dbReference type="SUPFAM" id="SSF54001">
    <property type="entry name" value="Cysteine proteinases"/>
    <property type="match status" value="1"/>
</dbReference>
<gene>
    <name evidence="10" type="ORF">Rsub_04310</name>
</gene>
<comment type="catalytic activity">
    <reaction evidence="1 7 8">
        <text>Thiol-dependent hydrolysis of ester, thioester, amide, peptide and isopeptide bonds formed by the C-terminal Gly of ubiquitin (a 76-residue protein attached to proteins as an intracellular targeting signal).</text>
        <dbReference type="EC" id="3.4.19.12"/>
    </reaction>
</comment>
<dbReference type="GO" id="GO:0006511">
    <property type="term" value="P:ubiquitin-dependent protein catabolic process"/>
    <property type="evidence" value="ECO:0007669"/>
    <property type="project" value="UniProtKB-UniRule"/>
</dbReference>
<dbReference type="FunCoup" id="A0A2V0P160">
    <property type="interactions" value="1464"/>
</dbReference>
<evidence type="ECO:0000256" key="3">
    <source>
        <dbReference type="ARBA" id="ARBA00022670"/>
    </source>
</evidence>
<dbReference type="PROSITE" id="PS52048">
    <property type="entry name" value="UCH_DOMAIN"/>
    <property type="match status" value="1"/>
</dbReference>
<dbReference type="Gene3D" id="3.40.532.10">
    <property type="entry name" value="Peptidase C12, ubiquitin carboxyl-terminal hydrolase"/>
    <property type="match status" value="1"/>
</dbReference>
<comment type="caution">
    <text evidence="10">The sequence shown here is derived from an EMBL/GenBank/DDBJ whole genome shotgun (WGS) entry which is preliminary data.</text>
</comment>
<evidence type="ECO:0000313" key="10">
    <source>
        <dbReference type="EMBL" id="GBF91570.1"/>
    </source>
</evidence>
<organism evidence="10 11">
    <name type="scientific">Raphidocelis subcapitata</name>
    <dbReference type="NCBI Taxonomy" id="307507"/>
    <lineage>
        <taxon>Eukaryota</taxon>
        <taxon>Viridiplantae</taxon>
        <taxon>Chlorophyta</taxon>
        <taxon>core chlorophytes</taxon>
        <taxon>Chlorophyceae</taxon>
        <taxon>CS clade</taxon>
        <taxon>Sphaeropleales</taxon>
        <taxon>Selenastraceae</taxon>
        <taxon>Raphidocelis</taxon>
    </lineage>
</organism>
<proteinExistence type="inferred from homology"/>